<feature type="domain" description="Myb-like" evidence="6">
    <location>
        <begin position="62"/>
        <end position="112"/>
    </location>
</feature>
<dbReference type="PROSITE" id="PS50090">
    <property type="entry name" value="MYB_LIKE"/>
    <property type="match status" value="2"/>
</dbReference>
<evidence type="ECO:0000256" key="3">
    <source>
        <dbReference type="ARBA" id="ARBA00023125"/>
    </source>
</evidence>
<sequence>MSKKPSYLGEGLKKGAWTSEEDQKLLSYILEHGEGGWRHIPEKAGLQRCGKSCRLRWTNYLNPEIRRGGFSYEEEQIIIILQASRGNKWSDIAEHLPQRTDNEIKNHWNTHLKKRLIDKGVDSVSDKPQASSSSPAKPKKNVPQEESNLDEQSLQSSSMSPVSLRPRSSSFDITIPEISSDETPTESGFLSCKKGLERSSSTSRLLNKVAPRAASIGKILSTSIEGTSGSPTPPSCPSSSLSQSSEHMISNKEDLGKSSDLSILDNDFSQFLEQFLNDDETENLGGYDQDLLMSDVPSTLVDDDDMIGDITGWSSYLLDHPDI</sequence>
<dbReference type="InterPro" id="IPR017930">
    <property type="entry name" value="Myb_dom"/>
</dbReference>
<dbReference type="PROSITE" id="PS51294">
    <property type="entry name" value="HTH_MYB"/>
    <property type="match status" value="2"/>
</dbReference>
<evidence type="ECO:0000313" key="8">
    <source>
        <dbReference type="EMBL" id="JAU76235.1"/>
    </source>
</evidence>
<reference evidence="8" key="1">
    <citation type="submission" date="2016-07" db="EMBL/GenBank/DDBJ databases">
        <title>De novo transcriptome assembly of four accessions of the metal hyperaccumulator plant Noccaea caerulescens.</title>
        <authorList>
            <person name="Blande D."/>
            <person name="Halimaa P."/>
            <person name="Tervahauta A.I."/>
            <person name="Aarts M.G."/>
            <person name="Karenlampi S.O."/>
        </authorList>
    </citation>
    <scope>NUCLEOTIDE SEQUENCE</scope>
</reference>
<dbReference type="SUPFAM" id="SSF46689">
    <property type="entry name" value="Homeodomain-like"/>
    <property type="match status" value="1"/>
</dbReference>
<dbReference type="PANTHER" id="PTHR10641:SF1405">
    <property type="entry name" value="TRANSCRIPTION FACTOR MYB29-RELATED"/>
    <property type="match status" value="1"/>
</dbReference>
<dbReference type="AlphaFoldDB" id="A0A1J3I771"/>
<feature type="compositionally biased region" description="Low complexity" evidence="5">
    <location>
        <begin position="152"/>
        <end position="168"/>
    </location>
</feature>
<feature type="domain" description="HTH myb-type" evidence="7">
    <location>
        <begin position="9"/>
        <end position="61"/>
    </location>
</feature>
<dbReference type="InterPro" id="IPR015495">
    <property type="entry name" value="Myb_TF_plants"/>
</dbReference>
<dbReference type="SMART" id="SM00717">
    <property type="entry name" value="SANT"/>
    <property type="match status" value="2"/>
</dbReference>
<dbReference type="PANTHER" id="PTHR10641">
    <property type="entry name" value="MYB FAMILY TRANSCRIPTION FACTOR"/>
    <property type="match status" value="1"/>
</dbReference>
<proteinExistence type="predicted"/>
<dbReference type="FunFam" id="1.10.10.60:FF:000001">
    <property type="entry name" value="MYB-related transcription factor"/>
    <property type="match status" value="1"/>
</dbReference>
<feature type="domain" description="HTH myb-type" evidence="7">
    <location>
        <begin position="62"/>
        <end position="116"/>
    </location>
</feature>
<protein>
    <submittedName>
        <fullName evidence="8">Transcription factor MYB76</fullName>
    </submittedName>
</protein>
<evidence type="ECO:0000256" key="2">
    <source>
        <dbReference type="ARBA" id="ARBA00022737"/>
    </source>
</evidence>
<dbReference type="InterPro" id="IPR001005">
    <property type="entry name" value="SANT/Myb"/>
</dbReference>
<feature type="region of interest" description="Disordered" evidence="5">
    <location>
        <begin position="223"/>
        <end position="250"/>
    </location>
</feature>
<evidence type="ECO:0000256" key="5">
    <source>
        <dbReference type="SAM" id="MobiDB-lite"/>
    </source>
</evidence>
<evidence type="ECO:0000259" key="6">
    <source>
        <dbReference type="PROSITE" id="PS50090"/>
    </source>
</evidence>
<keyword evidence="2" id="KW-0677">Repeat</keyword>
<feature type="domain" description="Myb-like" evidence="6">
    <location>
        <begin position="9"/>
        <end position="61"/>
    </location>
</feature>
<dbReference type="Pfam" id="PF00249">
    <property type="entry name" value="Myb_DNA-binding"/>
    <property type="match status" value="2"/>
</dbReference>
<name>A0A1J3I771_NOCCA</name>
<evidence type="ECO:0000256" key="4">
    <source>
        <dbReference type="ARBA" id="ARBA00023242"/>
    </source>
</evidence>
<dbReference type="GO" id="GO:0003677">
    <property type="term" value="F:DNA binding"/>
    <property type="evidence" value="ECO:0007669"/>
    <property type="project" value="UniProtKB-KW"/>
</dbReference>
<dbReference type="InterPro" id="IPR009057">
    <property type="entry name" value="Homeodomain-like_sf"/>
</dbReference>
<evidence type="ECO:0000259" key="7">
    <source>
        <dbReference type="PROSITE" id="PS51294"/>
    </source>
</evidence>
<dbReference type="CDD" id="cd00167">
    <property type="entry name" value="SANT"/>
    <property type="match status" value="2"/>
</dbReference>
<feature type="compositionally biased region" description="Low complexity" evidence="5">
    <location>
        <begin position="126"/>
        <end position="136"/>
    </location>
</feature>
<keyword evidence="3" id="KW-0238">DNA-binding</keyword>
<dbReference type="GO" id="GO:0005634">
    <property type="term" value="C:nucleus"/>
    <property type="evidence" value="ECO:0007669"/>
    <property type="project" value="UniProtKB-SubCell"/>
</dbReference>
<accession>A0A1J3I771</accession>
<keyword evidence="4" id="KW-0539">Nucleus</keyword>
<feature type="region of interest" description="Disordered" evidence="5">
    <location>
        <begin position="119"/>
        <end position="168"/>
    </location>
</feature>
<dbReference type="Gene3D" id="1.10.10.60">
    <property type="entry name" value="Homeodomain-like"/>
    <property type="match status" value="2"/>
</dbReference>
<dbReference type="EMBL" id="GEVL01001106">
    <property type="protein sequence ID" value="JAU76235.1"/>
    <property type="molecule type" value="Transcribed_RNA"/>
</dbReference>
<evidence type="ECO:0000256" key="1">
    <source>
        <dbReference type="ARBA" id="ARBA00004123"/>
    </source>
</evidence>
<organism evidence="8">
    <name type="scientific">Noccaea caerulescens</name>
    <name type="common">Alpine penny-cress</name>
    <name type="synonym">Thlaspi caerulescens</name>
    <dbReference type="NCBI Taxonomy" id="107243"/>
    <lineage>
        <taxon>Eukaryota</taxon>
        <taxon>Viridiplantae</taxon>
        <taxon>Streptophyta</taxon>
        <taxon>Embryophyta</taxon>
        <taxon>Tracheophyta</taxon>
        <taxon>Spermatophyta</taxon>
        <taxon>Magnoliopsida</taxon>
        <taxon>eudicotyledons</taxon>
        <taxon>Gunneridae</taxon>
        <taxon>Pentapetalae</taxon>
        <taxon>rosids</taxon>
        <taxon>malvids</taxon>
        <taxon>Brassicales</taxon>
        <taxon>Brassicaceae</taxon>
        <taxon>Coluteocarpeae</taxon>
        <taxon>Noccaea</taxon>
    </lineage>
</organism>
<comment type="subcellular location">
    <subcellularLocation>
        <location evidence="1">Nucleus</location>
    </subcellularLocation>
</comment>
<gene>
    <name evidence="8" type="ORF">LE_TR5980_c0_g1_i1_g.21938</name>
</gene>